<sequence>MKRVMFREIHRRKWREVLQLLLEGEVVVTVEGEDKFVLMTCQQRAELEERRFVPELFNPQRSYVPGERVRVAQDSGIIEVEAPELDADGNPIPW</sequence>
<reference evidence="1" key="1">
    <citation type="submission" date="2020-03" db="EMBL/GenBank/DDBJ databases">
        <title>The deep terrestrial virosphere.</title>
        <authorList>
            <person name="Holmfeldt K."/>
            <person name="Nilsson E."/>
            <person name="Simone D."/>
            <person name="Lopez-Fernandez M."/>
            <person name="Wu X."/>
            <person name="de Brujin I."/>
            <person name="Lundin D."/>
            <person name="Andersson A."/>
            <person name="Bertilsson S."/>
            <person name="Dopson M."/>
        </authorList>
    </citation>
    <scope>NUCLEOTIDE SEQUENCE</scope>
    <source>
        <strain evidence="1">MM415A00250</strain>
    </source>
</reference>
<accession>A0A6M3KP68</accession>
<name>A0A6M3KP68_9ZZZZ</name>
<organism evidence="1">
    <name type="scientific">viral metagenome</name>
    <dbReference type="NCBI Taxonomy" id="1070528"/>
    <lineage>
        <taxon>unclassified sequences</taxon>
        <taxon>metagenomes</taxon>
        <taxon>organismal metagenomes</taxon>
    </lineage>
</organism>
<protein>
    <submittedName>
        <fullName evidence="1">Uncharacterized protein</fullName>
    </submittedName>
</protein>
<proteinExistence type="predicted"/>
<dbReference type="EMBL" id="MT142519">
    <property type="protein sequence ID" value="QJA83873.1"/>
    <property type="molecule type" value="Genomic_DNA"/>
</dbReference>
<gene>
    <name evidence="1" type="ORF">MM415A00250_0051</name>
</gene>
<evidence type="ECO:0000313" key="1">
    <source>
        <dbReference type="EMBL" id="QJA83873.1"/>
    </source>
</evidence>
<dbReference type="AlphaFoldDB" id="A0A6M3KP68"/>